<dbReference type="Gene3D" id="2.40.50.100">
    <property type="match status" value="1"/>
</dbReference>
<proteinExistence type="predicted"/>
<name>A0ABY3R3J3_9BRAD</name>
<organism evidence="4 5">
    <name type="scientific">Bradyrhizobium ontarionense</name>
    <dbReference type="NCBI Taxonomy" id="2898149"/>
    <lineage>
        <taxon>Bacteria</taxon>
        <taxon>Pseudomonadati</taxon>
        <taxon>Pseudomonadota</taxon>
        <taxon>Alphaproteobacteria</taxon>
        <taxon>Hyphomicrobiales</taxon>
        <taxon>Nitrobacteraceae</taxon>
        <taxon>Bradyrhizobium</taxon>
    </lineage>
</organism>
<dbReference type="Proteomes" id="UP001431010">
    <property type="component" value="Chromosome"/>
</dbReference>
<evidence type="ECO:0000256" key="1">
    <source>
        <dbReference type="ARBA" id="ARBA00022448"/>
    </source>
</evidence>
<dbReference type="Gene3D" id="2.40.420.20">
    <property type="match status" value="1"/>
</dbReference>
<evidence type="ECO:0000259" key="3">
    <source>
        <dbReference type="Pfam" id="PF25989"/>
    </source>
</evidence>
<evidence type="ECO:0000313" key="4">
    <source>
        <dbReference type="EMBL" id="UFZ01768.1"/>
    </source>
</evidence>
<dbReference type="RefSeq" id="WP_231317561.1">
    <property type="nucleotide sequence ID" value="NZ_CP088156.1"/>
</dbReference>
<accession>A0ABY3R3J3</accession>
<evidence type="ECO:0000313" key="5">
    <source>
        <dbReference type="Proteomes" id="UP001431010"/>
    </source>
</evidence>
<dbReference type="Pfam" id="PF25989">
    <property type="entry name" value="YknX_C"/>
    <property type="match status" value="1"/>
</dbReference>
<evidence type="ECO:0000256" key="2">
    <source>
        <dbReference type="SAM" id="SignalP"/>
    </source>
</evidence>
<gene>
    <name evidence="4" type="ORF">LQG66_20875</name>
</gene>
<protein>
    <submittedName>
        <fullName evidence="4">HlyD family efflux transporter periplasmic adaptor subunit</fullName>
    </submittedName>
</protein>
<dbReference type="InterPro" id="IPR051909">
    <property type="entry name" value="MFP_Cation_Efflux"/>
</dbReference>
<feature type="chain" id="PRO_5047272145" evidence="2">
    <location>
        <begin position="35"/>
        <end position="298"/>
    </location>
</feature>
<feature type="signal peptide" evidence="2">
    <location>
        <begin position="1"/>
        <end position="34"/>
    </location>
</feature>
<sequence>MGHSGLALRALAVRARQLALVAASLTALAQAASAADSPDAPKGAAVSVLKATKACFDNTVEVSGMVLARDETAVRPDRPGLKVAEVMVDAGDTVTAGQNLARLTPPEGGTIMVQAPVAGTILSSSATIGALASGRGEALFSILARNEYDLVGLVPSAQLGKLAVNQPARIRIVGAGEVDGKIRRVAPTVEPNSQLGQAFIAITGSARLLVNAFGRAVIKIGQSCGVAVPLTAVLYDPDGTVVQVVRAQRIETKRVEIGLMAGGQVEIRDGLSEGDVVVARAGALLREGDPVRPVMASN</sequence>
<reference evidence="4" key="1">
    <citation type="journal article" date="2024" name="Antonie Van Leeuwenhoek">
        <title>Bradyrhizobium ontarionense sp. nov., a novel bacterial symbiont isolated from Aeschynomene indica (Indian jointvetch), harbours photosynthesis, nitrogen fixation and nitrous oxide (N2O) reductase genes.</title>
        <authorList>
            <person name="Bromfield E.S.P."/>
            <person name="Cloutier S."/>
        </authorList>
    </citation>
    <scope>NUCLEOTIDE SEQUENCE</scope>
    <source>
        <strain evidence="4">A19</strain>
    </source>
</reference>
<keyword evidence="2" id="KW-0732">Signal</keyword>
<dbReference type="EMBL" id="CP088156">
    <property type="protein sequence ID" value="UFZ01768.1"/>
    <property type="molecule type" value="Genomic_DNA"/>
</dbReference>
<keyword evidence="1" id="KW-0813">Transport</keyword>
<dbReference type="InterPro" id="IPR058637">
    <property type="entry name" value="YknX-like_C"/>
</dbReference>
<keyword evidence="5" id="KW-1185">Reference proteome</keyword>
<feature type="domain" description="YknX-like C-terminal permuted SH3-like" evidence="3">
    <location>
        <begin position="226"/>
        <end position="292"/>
    </location>
</feature>
<dbReference type="PANTHER" id="PTHR30097:SF4">
    <property type="entry name" value="SLR6042 PROTEIN"/>
    <property type="match status" value="1"/>
</dbReference>
<dbReference type="PANTHER" id="PTHR30097">
    <property type="entry name" value="CATION EFFLUX SYSTEM PROTEIN CUSB"/>
    <property type="match status" value="1"/>
</dbReference>